<dbReference type="AlphaFoldDB" id="A0A8I1YDY2"/>
<reference evidence="3" key="1">
    <citation type="submission" date="2021-02" db="EMBL/GenBank/DDBJ databases">
        <title>Genomic Encyclopedia of Type Strains, Phase IV (KMG-V): Genome sequencing to study the core and pangenomes of soil and plant-associated prokaryotes.</title>
        <authorList>
            <person name="Whitman W."/>
        </authorList>
    </citation>
    <scope>NUCLEOTIDE SEQUENCE</scope>
    <source>
        <strain evidence="3">USDA 406</strain>
    </source>
</reference>
<name>A0A8I1YDY2_BRAEL</name>
<evidence type="ECO:0000313" key="4">
    <source>
        <dbReference type="Proteomes" id="UP000673383"/>
    </source>
</evidence>
<dbReference type="Proteomes" id="UP000673383">
    <property type="component" value="Unassembled WGS sequence"/>
</dbReference>
<dbReference type="Gene3D" id="3.90.320.10">
    <property type="match status" value="1"/>
</dbReference>
<dbReference type="EMBL" id="JAFICZ010000001">
    <property type="protein sequence ID" value="MBP1297000.1"/>
    <property type="molecule type" value="Genomic_DNA"/>
</dbReference>
<dbReference type="InterPro" id="IPR019080">
    <property type="entry name" value="YqaJ_viral_recombinase"/>
</dbReference>
<organism evidence="3 4">
    <name type="scientific">Bradyrhizobium elkanii</name>
    <dbReference type="NCBI Taxonomy" id="29448"/>
    <lineage>
        <taxon>Bacteria</taxon>
        <taxon>Pseudomonadati</taxon>
        <taxon>Pseudomonadota</taxon>
        <taxon>Alphaproteobacteria</taxon>
        <taxon>Hyphomicrobiales</taxon>
        <taxon>Nitrobacteraceae</taxon>
        <taxon>Bradyrhizobium</taxon>
    </lineage>
</organism>
<protein>
    <submittedName>
        <fullName evidence="3">Putative phage-related endonuclease</fullName>
    </submittedName>
</protein>
<dbReference type="Pfam" id="PF09588">
    <property type="entry name" value="YqaJ"/>
    <property type="match status" value="1"/>
</dbReference>
<gene>
    <name evidence="3" type="ORF">JOH49_006753</name>
</gene>
<evidence type="ECO:0000256" key="1">
    <source>
        <dbReference type="SAM" id="MobiDB-lite"/>
    </source>
</evidence>
<dbReference type="GO" id="GO:0004519">
    <property type="term" value="F:endonuclease activity"/>
    <property type="evidence" value="ECO:0007669"/>
    <property type="project" value="UniProtKB-KW"/>
</dbReference>
<comment type="caution">
    <text evidence="3">The sequence shown here is derived from an EMBL/GenBank/DDBJ whole genome shotgun (WGS) entry which is preliminary data.</text>
</comment>
<dbReference type="InterPro" id="IPR011604">
    <property type="entry name" value="PDDEXK-like_dom_sf"/>
</dbReference>
<proteinExistence type="predicted"/>
<dbReference type="InterPro" id="IPR011335">
    <property type="entry name" value="Restrct_endonuc-II-like"/>
</dbReference>
<evidence type="ECO:0000259" key="2">
    <source>
        <dbReference type="Pfam" id="PF09588"/>
    </source>
</evidence>
<feature type="region of interest" description="Disordered" evidence="1">
    <location>
        <begin position="280"/>
        <end position="318"/>
    </location>
</feature>
<keyword evidence="3" id="KW-0255">Endonuclease</keyword>
<keyword evidence="3" id="KW-0540">Nuclease</keyword>
<feature type="compositionally biased region" description="Basic and acidic residues" evidence="1">
    <location>
        <begin position="280"/>
        <end position="296"/>
    </location>
</feature>
<feature type="domain" description="YqaJ viral recombinase" evidence="2">
    <location>
        <begin position="19"/>
        <end position="148"/>
    </location>
</feature>
<evidence type="ECO:0000313" key="3">
    <source>
        <dbReference type="EMBL" id="MBP1297000.1"/>
    </source>
</evidence>
<dbReference type="SUPFAM" id="SSF52980">
    <property type="entry name" value="Restriction endonuclease-like"/>
    <property type="match status" value="1"/>
</dbReference>
<dbReference type="RefSeq" id="WP_194483215.1">
    <property type="nucleotide sequence ID" value="NZ_JAFICZ010000001.1"/>
</dbReference>
<keyword evidence="3" id="KW-0378">Hydrolase</keyword>
<accession>A0A8I1YDY2</accession>
<sequence length="318" mass="35829">MQFLRRTRHLGMSDEARAARMTSLGGSDARIIMSGDQRAIERLWREKRGEQEQEDMSEILLVQMGNTTEQLNADWFEFQMNLAVTNEQDKVFYKDWDKAHATLDGLVRKAIEAPVIAMVEFKFMMPFGFDKQKAYDKYYAQCQHNMMVMDLPLSYLSIITGAAQHVVMEVEADIFYQAKMLQAEQDFWDCVQTGRTPGTPTIEIPLLEKVRVADMSQDNEWCDLAQKMVETKSAVDAHETAKKAIKKKMPQDAKEACGKGVTISYSSDGKMLVKIDKAAVAQADKDAGRPQPEPKPKATRSRKAANSNDKPTTAAEAA</sequence>